<dbReference type="InterPro" id="IPR015943">
    <property type="entry name" value="WD40/YVTN_repeat-like_dom_sf"/>
</dbReference>
<sequence length="292" mass="32603">MSKLYVCNTASDYISEVDIITLKERKINLTKYANRIGPHGICSYNDNLIVANNYSNSITKIDIMHNDTEDFFIGVHLNDVRVYKDTAYIICGETNSLITFDLINNRVMEYIPTGIYPHSIEICEELALAVITNMLSENIILLDCISNEVIGNIKVGHYPTKSIFTPEGKGILICSSNMGADKPGGIKLLDLESLTVVGEVMVGRSPVDICCDQYGYSYITNFNDGSISIVNYNSMKELYKIFIGGMPRGIVKNNYDLFIGDNYNNLLINYKLSSKEIKIIPVGKEPNGMIIN</sequence>
<dbReference type="SUPFAM" id="SSF50974">
    <property type="entry name" value="Nitrous oxide reductase, N-terminal domain"/>
    <property type="match status" value="1"/>
</dbReference>
<dbReference type="OrthoDB" id="1706639at2"/>
<dbReference type="Proteomes" id="UP000184080">
    <property type="component" value="Unassembled WGS sequence"/>
</dbReference>
<dbReference type="InterPro" id="IPR051200">
    <property type="entry name" value="Host-pathogen_enzymatic-act"/>
</dbReference>
<dbReference type="Gene3D" id="2.130.10.10">
    <property type="entry name" value="YVTN repeat-like/Quinoprotein amine dehydrogenase"/>
    <property type="match status" value="1"/>
</dbReference>
<evidence type="ECO:0000313" key="1">
    <source>
        <dbReference type="EMBL" id="SHJ61297.1"/>
    </source>
</evidence>
<proteinExistence type="predicted"/>
<keyword evidence="2" id="KW-1185">Reference proteome</keyword>
<gene>
    <name evidence="1" type="ORF">SAMN05444401_3462</name>
</gene>
<protein>
    <recommendedName>
        <fullName evidence="3">40-residue YVTN family beta-propeller repeat-containing protein</fullName>
    </recommendedName>
</protein>
<dbReference type="InterPro" id="IPR011045">
    <property type="entry name" value="N2O_reductase_N"/>
</dbReference>
<evidence type="ECO:0008006" key="3">
    <source>
        <dbReference type="Google" id="ProtNLM"/>
    </source>
</evidence>
<dbReference type="STRING" id="1121298.SAMN05444401_3462"/>
<reference evidence="1 2" key="1">
    <citation type="submission" date="2016-11" db="EMBL/GenBank/DDBJ databases">
        <authorList>
            <person name="Jaros S."/>
            <person name="Januszkiewicz K."/>
            <person name="Wedrychowicz H."/>
        </authorList>
    </citation>
    <scope>NUCLEOTIDE SEQUENCE [LARGE SCALE GENOMIC DNA]</scope>
    <source>
        <strain evidence="1 2">DSM 21864</strain>
    </source>
</reference>
<dbReference type="PANTHER" id="PTHR47197:SF3">
    <property type="entry name" value="DIHYDRO-HEME D1 DEHYDROGENASE"/>
    <property type="match status" value="1"/>
</dbReference>
<organism evidence="1 2">
    <name type="scientific">Clostridium amylolyticum</name>
    <dbReference type="NCBI Taxonomy" id="1121298"/>
    <lineage>
        <taxon>Bacteria</taxon>
        <taxon>Bacillati</taxon>
        <taxon>Bacillota</taxon>
        <taxon>Clostridia</taxon>
        <taxon>Eubacteriales</taxon>
        <taxon>Clostridiaceae</taxon>
        <taxon>Clostridium</taxon>
    </lineage>
</organism>
<evidence type="ECO:0000313" key="2">
    <source>
        <dbReference type="Proteomes" id="UP000184080"/>
    </source>
</evidence>
<dbReference type="RefSeq" id="WP_073009593.1">
    <property type="nucleotide sequence ID" value="NZ_FQZO01000006.1"/>
</dbReference>
<dbReference type="AlphaFoldDB" id="A0A1M6KQT8"/>
<accession>A0A1M6KQT8</accession>
<dbReference type="EMBL" id="FQZO01000006">
    <property type="protein sequence ID" value="SHJ61297.1"/>
    <property type="molecule type" value="Genomic_DNA"/>
</dbReference>
<dbReference type="PANTHER" id="PTHR47197">
    <property type="entry name" value="PROTEIN NIRF"/>
    <property type="match status" value="1"/>
</dbReference>
<name>A0A1M6KQT8_9CLOT</name>